<evidence type="ECO:0000259" key="9">
    <source>
        <dbReference type="Pfam" id="PF14845"/>
    </source>
</evidence>
<reference evidence="10" key="1">
    <citation type="submission" date="2020-06" db="EMBL/GenBank/DDBJ databases">
        <authorList>
            <person name="Li T."/>
            <person name="Hu X."/>
            <person name="Zhang T."/>
            <person name="Song X."/>
            <person name="Zhang H."/>
            <person name="Dai N."/>
            <person name="Sheng W."/>
            <person name="Hou X."/>
            <person name="Wei L."/>
        </authorList>
    </citation>
    <scope>NUCLEOTIDE SEQUENCE</scope>
    <source>
        <strain evidence="10">K16</strain>
        <tissue evidence="10">Leaf</tissue>
    </source>
</reference>
<dbReference type="AlphaFoldDB" id="A0AAE1T615"/>
<comment type="similarity">
    <text evidence="2">Belongs to the glycosyl hydrolase 20 family.</text>
</comment>
<dbReference type="GO" id="GO:0030203">
    <property type="term" value="P:glycosaminoglycan metabolic process"/>
    <property type="evidence" value="ECO:0007669"/>
    <property type="project" value="TreeGrafter"/>
</dbReference>
<proteinExistence type="inferred from homology"/>
<dbReference type="InterPro" id="IPR029018">
    <property type="entry name" value="Hex-like_dom2"/>
</dbReference>
<dbReference type="InterPro" id="IPR017853">
    <property type="entry name" value="GH"/>
</dbReference>
<feature type="domain" description="Beta-hexosaminidase eukaryotic type N-terminal" evidence="9">
    <location>
        <begin position="50"/>
        <end position="146"/>
    </location>
</feature>
<evidence type="ECO:0000256" key="5">
    <source>
        <dbReference type="ARBA" id="ARBA00023180"/>
    </source>
</evidence>
<dbReference type="EC" id="3.2.1.52" evidence="3"/>
<dbReference type="Gene3D" id="3.20.20.80">
    <property type="entry name" value="Glycosidases"/>
    <property type="match status" value="1"/>
</dbReference>
<reference evidence="10" key="2">
    <citation type="journal article" date="2024" name="Plant">
        <title>Genomic evolution and insights into agronomic trait innovations of Sesamum species.</title>
        <authorList>
            <person name="Miao H."/>
            <person name="Wang L."/>
            <person name="Qu L."/>
            <person name="Liu H."/>
            <person name="Sun Y."/>
            <person name="Le M."/>
            <person name="Wang Q."/>
            <person name="Wei S."/>
            <person name="Zheng Y."/>
            <person name="Lin W."/>
            <person name="Duan Y."/>
            <person name="Cao H."/>
            <person name="Xiong S."/>
            <person name="Wang X."/>
            <person name="Wei L."/>
            <person name="Li C."/>
            <person name="Ma Q."/>
            <person name="Ju M."/>
            <person name="Zhao R."/>
            <person name="Li G."/>
            <person name="Mu C."/>
            <person name="Tian Q."/>
            <person name="Mei H."/>
            <person name="Zhang T."/>
            <person name="Gao T."/>
            <person name="Zhang H."/>
        </authorList>
    </citation>
    <scope>NUCLEOTIDE SEQUENCE</scope>
    <source>
        <strain evidence="10">K16</strain>
    </source>
</reference>
<dbReference type="InterPro" id="IPR029019">
    <property type="entry name" value="HEX_eukaryotic_N"/>
</dbReference>
<feature type="domain" description="Glycoside hydrolase family 20 catalytic" evidence="8">
    <location>
        <begin position="228"/>
        <end position="335"/>
    </location>
</feature>
<sequence>MSLTICSSNPRSHFLLLVLQLFCASLLVSSRNLQRQPYLHLNSGGDGVYIWPLPWQYTSGNETLTVDPNLSLVTSGNGGGSLIVSEAFDRYKRMIFEHASSVSHRAGVDYDLTKLSVVVHSGNEELQLGVDESYTLIVAASDKLSIIGQITIESVVLVSLTLTDFEHFTAVPPLSARRCAKDLILIFAISFLAMLEKAFDDRIPILVVLGLANSIFGALRGLEDKPRFIYRGLLLDTSRHYLPLDTIKQVIESMSYAKLNVLHWHIIDEESFPLEVPTYPNLWKGAYTKWERYTMDDASEIVNFAKMRGINVMAEVDVPGHAESWGAGYPDLWPSPSCREPLDVSKNFTFDLISGLLAGSRHVPLNELKLRYILLSCTS</sequence>
<keyword evidence="6" id="KW-0326">Glycosidase</keyword>
<name>A0AAE1T615_9LAMI</name>
<dbReference type="InterPro" id="IPR025705">
    <property type="entry name" value="Beta_hexosaminidase_sua/sub"/>
</dbReference>
<dbReference type="GO" id="GO:0016020">
    <property type="term" value="C:membrane"/>
    <property type="evidence" value="ECO:0007669"/>
    <property type="project" value="TreeGrafter"/>
</dbReference>
<dbReference type="Proteomes" id="UP001289374">
    <property type="component" value="Unassembled WGS sequence"/>
</dbReference>
<accession>A0AAE1T615</accession>
<evidence type="ECO:0000256" key="7">
    <source>
        <dbReference type="SAM" id="SignalP"/>
    </source>
</evidence>
<dbReference type="GO" id="GO:0004563">
    <property type="term" value="F:beta-N-acetylhexosaminidase activity"/>
    <property type="evidence" value="ECO:0007669"/>
    <property type="project" value="UniProtKB-EC"/>
</dbReference>
<dbReference type="SUPFAM" id="SSF55545">
    <property type="entry name" value="beta-N-acetylhexosaminidase-like domain"/>
    <property type="match status" value="1"/>
</dbReference>
<gene>
    <name evidence="10" type="ORF">Sango_2860400</name>
</gene>
<dbReference type="PANTHER" id="PTHR22600:SF40">
    <property type="entry name" value="BETA-HEXOSAMINIDASE 1"/>
    <property type="match status" value="1"/>
</dbReference>
<evidence type="ECO:0000256" key="3">
    <source>
        <dbReference type="ARBA" id="ARBA00012663"/>
    </source>
</evidence>
<dbReference type="Gene3D" id="3.30.379.10">
    <property type="entry name" value="Chitobiase/beta-hexosaminidase domain 2-like"/>
    <property type="match status" value="1"/>
</dbReference>
<keyword evidence="7" id="KW-0732">Signal</keyword>
<evidence type="ECO:0000256" key="2">
    <source>
        <dbReference type="ARBA" id="ARBA00006285"/>
    </source>
</evidence>
<protein>
    <recommendedName>
        <fullName evidence="3">beta-N-acetylhexosaminidase</fullName>
        <ecNumber evidence="3">3.2.1.52</ecNumber>
    </recommendedName>
</protein>
<comment type="catalytic activity">
    <reaction evidence="1">
        <text>Hydrolysis of terminal non-reducing N-acetyl-D-hexosamine residues in N-acetyl-beta-D-hexosaminides.</text>
        <dbReference type="EC" id="3.2.1.52"/>
    </reaction>
</comment>
<comment type="caution">
    <text evidence="10">The sequence shown here is derived from an EMBL/GenBank/DDBJ whole genome shotgun (WGS) entry which is preliminary data.</text>
</comment>
<feature type="chain" id="PRO_5042185298" description="beta-N-acetylhexosaminidase" evidence="7">
    <location>
        <begin position="31"/>
        <end position="379"/>
    </location>
</feature>
<keyword evidence="11" id="KW-1185">Reference proteome</keyword>
<evidence type="ECO:0000313" key="11">
    <source>
        <dbReference type="Proteomes" id="UP001289374"/>
    </source>
</evidence>
<evidence type="ECO:0000313" key="10">
    <source>
        <dbReference type="EMBL" id="KAK4382574.1"/>
    </source>
</evidence>
<keyword evidence="5" id="KW-0325">Glycoprotein</keyword>
<evidence type="ECO:0000256" key="1">
    <source>
        <dbReference type="ARBA" id="ARBA00001231"/>
    </source>
</evidence>
<dbReference type="Pfam" id="PF14845">
    <property type="entry name" value="Glycohydro_20b2"/>
    <property type="match status" value="1"/>
</dbReference>
<evidence type="ECO:0000259" key="8">
    <source>
        <dbReference type="Pfam" id="PF00728"/>
    </source>
</evidence>
<dbReference type="EMBL" id="JACGWL010000673">
    <property type="protein sequence ID" value="KAK4382574.1"/>
    <property type="molecule type" value="Genomic_DNA"/>
</dbReference>
<dbReference type="PANTHER" id="PTHR22600">
    <property type="entry name" value="BETA-HEXOSAMINIDASE"/>
    <property type="match status" value="1"/>
</dbReference>
<evidence type="ECO:0000256" key="4">
    <source>
        <dbReference type="ARBA" id="ARBA00022801"/>
    </source>
</evidence>
<organism evidence="10 11">
    <name type="scientific">Sesamum angolense</name>
    <dbReference type="NCBI Taxonomy" id="2727404"/>
    <lineage>
        <taxon>Eukaryota</taxon>
        <taxon>Viridiplantae</taxon>
        <taxon>Streptophyta</taxon>
        <taxon>Embryophyta</taxon>
        <taxon>Tracheophyta</taxon>
        <taxon>Spermatophyta</taxon>
        <taxon>Magnoliopsida</taxon>
        <taxon>eudicotyledons</taxon>
        <taxon>Gunneridae</taxon>
        <taxon>Pentapetalae</taxon>
        <taxon>asterids</taxon>
        <taxon>lamiids</taxon>
        <taxon>Lamiales</taxon>
        <taxon>Pedaliaceae</taxon>
        <taxon>Sesamum</taxon>
    </lineage>
</organism>
<dbReference type="PRINTS" id="PR00738">
    <property type="entry name" value="GLHYDRLASE20"/>
</dbReference>
<evidence type="ECO:0000256" key="6">
    <source>
        <dbReference type="ARBA" id="ARBA00023295"/>
    </source>
</evidence>
<dbReference type="SUPFAM" id="SSF51445">
    <property type="entry name" value="(Trans)glycosidases"/>
    <property type="match status" value="1"/>
</dbReference>
<dbReference type="Pfam" id="PF00728">
    <property type="entry name" value="Glyco_hydro_20"/>
    <property type="match status" value="1"/>
</dbReference>
<dbReference type="GO" id="GO:0005975">
    <property type="term" value="P:carbohydrate metabolic process"/>
    <property type="evidence" value="ECO:0007669"/>
    <property type="project" value="InterPro"/>
</dbReference>
<feature type="signal peptide" evidence="7">
    <location>
        <begin position="1"/>
        <end position="30"/>
    </location>
</feature>
<dbReference type="InterPro" id="IPR015883">
    <property type="entry name" value="Glyco_hydro_20_cat"/>
</dbReference>
<keyword evidence="4" id="KW-0378">Hydrolase</keyword>